<dbReference type="PANTHER" id="PTHR36513">
    <property type="entry name" value="ABC TRANSMEMBRANE TYPE-1 DOMAIN-CONTAINING PROTEIN"/>
    <property type="match status" value="1"/>
</dbReference>
<gene>
    <name evidence="2" type="ORF">GTK09_07935</name>
</gene>
<evidence type="ECO:0000313" key="2">
    <source>
        <dbReference type="EMBL" id="NDW04358.1"/>
    </source>
</evidence>
<dbReference type="SUPFAM" id="SSF53474">
    <property type="entry name" value="alpha/beta-Hydrolases"/>
    <property type="match status" value="1"/>
</dbReference>
<evidence type="ECO:0000256" key="1">
    <source>
        <dbReference type="SAM" id="SignalP"/>
    </source>
</evidence>
<dbReference type="Proteomes" id="UP000469011">
    <property type="component" value="Unassembled WGS sequence"/>
</dbReference>
<dbReference type="EMBL" id="JAAAMG010000005">
    <property type="protein sequence ID" value="NDW04358.1"/>
    <property type="molecule type" value="Genomic_DNA"/>
</dbReference>
<accession>A0A6N9T606</accession>
<sequence length="411" mass="43668">MYRAVPLQALVVSILFLAGCAGVPRTTLQPVAETAPGAHRVDMLVATTRAPSKVRGEIFSGRRGETVSYEDVVVSVPPDSVRKPGQVIYPPQNPGNPATQFVTQKIESLSPSGVKRWYERVARPKKRVIIFVHGFNNTFEDAVFRFAQIATDLPIDAAPVLFTWPSGGSVFDYLYDRDSANFSRDELESMIGQVAARPDVKDVTILAHSMGGWLAMEAVRQLAIRRGGTLPQKLSNIILASPDVDVDVFVKQLDQIGRASQRITIFTATDDVALDVSRRIAGSSQRLGAIDITRPAVRDVLIRRGITAIDLSAATSSDGLNHINFADSPDMVVAIGQRLAAGDDIAGSRPDLSETAGAVVLGAAQGVGSAIGAGVSAPIAVVSPAARERLRDQLGKSGRALGGTLLTATGR</sequence>
<keyword evidence="3" id="KW-1185">Reference proteome</keyword>
<reference evidence="2 3" key="1">
    <citation type="submission" date="2020-01" db="EMBL/GenBank/DDBJ databases">
        <title>Jiella pacifica sp. nov.</title>
        <authorList>
            <person name="Xue Z."/>
            <person name="Zhu S."/>
            <person name="Chen J."/>
            <person name="Yang J."/>
        </authorList>
    </citation>
    <scope>NUCLEOTIDE SEQUENCE [LARGE SCALE GENOMIC DNA]</scope>
    <source>
        <strain evidence="2 3">40Bstr34</strain>
    </source>
</reference>
<proteinExistence type="predicted"/>
<dbReference type="PROSITE" id="PS51257">
    <property type="entry name" value="PROKAR_LIPOPROTEIN"/>
    <property type="match status" value="1"/>
</dbReference>
<keyword evidence="2" id="KW-0378">Hydrolase</keyword>
<dbReference type="Gene3D" id="3.40.50.1820">
    <property type="entry name" value="alpha/beta hydrolase"/>
    <property type="match status" value="1"/>
</dbReference>
<dbReference type="PANTHER" id="PTHR36513:SF1">
    <property type="entry name" value="TRANSMEMBRANE PROTEIN"/>
    <property type="match status" value="1"/>
</dbReference>
<dbReference type="InterPro" id="IPR029058">
    <property type="entry name" value="AB_hydrolase_fold"/>
</dbReference>
<feature type="chain" id="PRO_5027011608" evidence="1">
    <location>
        <begin position="22"/>
        <end position="411"/>
    </location>
</feature>
<dbReference type="GO" id="GO:0016787">
    <property type="term" value="F:hydrolase activity"/>
    <property type="evidence" value="ECO:0007669"/>
    <property type="project" value="UniProtKB-KW"/>
</dbReference>
<evidence type="ECO:0000313" key="3">
    <source>
        <dbReference type="Proteomes" id="UP000469011"/>
    </source>
</evidence>
<dbReference type="PIRSF" id="PIRSF033909">
    <property type="entry name" value="UCP033909"/>
    <property type="match status" value="1"/>
</dbReference>
<dbReference type="AlphaFoldDB" id="A0A6N9T606"/>
<feature type="signal peptide" evidence="1">
    <location>
        <begin position="1"/>
        <end position="21"/>
    </location>
</feature>
<protein>
    <submittedName>
        <fullName evidence="2">Alpha/beta fold hydrolase</fullName>
    </submittedName>
</protein>
<comment type="caution">
    <text evidence="2">The sequence shown here is derived from an EMBL/GenBank/DDBJ whole genome shotgun (WGS) entry which is preliminary data.</text>
</comment>
<name>A0A6N9T606_9HYPH</name>
<dbReference type="InterPro" id="IPR010297">
    <property type="entry name" value="DUF900_hydrolase"/>
</dbReference>
<keyword evidence="1" id="KW-0732">Signal</keyword>
<organism evidence="2 3">
    <name type="scientific">Jiella pacifica</name>
    <dbReference type="NCBI Taxonomy" id="2696469"/>
    <lineage>
        <taxon>Bacteria</taxon>
        <taxon>Pseudomonadati</taxon>
        <taxon>Pseudomonadota</taxon>
        <taxon>Alphaproteobacteria</taxon>
        <taxon>Hyphomicrobiales</taxon>
        <taxon>Aurantimonadaceae</taxon>
        <taxon>Jiella</taxon>
    </lineage>
</organism>
<dbReference type="RefSeq" id="WP_163462538.1">
    <property type="nucleotide sequence ID" value="NZ_JAAAMG010000005.1"/>
</dbReference>
<dbReference type="Pfam" id="PF05990">
    <property type="entry name" value="DUF900"/>
    <property type="match status" value="1"/>
</dbReference>
<dbReference type="InterPro" id="IPR014586">
    <property type="entry name" value="UCP033909"/>
</dbReference>